<reference evidence="1 2" key="1">
    <citation type="submission" date="2024-01" db="EMBL/GenBank/DDBJ databases">
        <authorList>
            <person name="Waweru B."/>
        </authorList>
    </citation>
    <scope>NUCLEOTIDE SEQUENCE [LARGE SCALE GENOMIC DNA]</scope>
</reference>
<sequence>MEICKESRQWPQAGQPCIEYSLIDAIRIPITDQTSHIPRTLYWIKESANRESSLQGKEVNNNAYISNKGVMVGLLSKKNPNS</sequence>
<evidence type="ECO:0000313" key="1">
    <source>
        <dbReference type="EMBL" id="CAK7339714.1"/>
    </source>
</evidence>
<dbReference type="Proteomes" id="UP001314170">
    <property type="component" value="Unassembled WGS sequence"/>
</dbReference>
<proteinExistence type="predicted"/>
<protein>
    <submittedName>
        <fullName evidence="1">Uncharacterized protein</fullName>
    </submittedName>
</protein>
<gene>
    <name evidence="1" type="ORF">DCAF_LOCUS14772</name>
</gene>
<accession>A0AAV1RWK1</accession>
<evidence type="ECO:0000313" key="2">
    <source>
        <dbReference type="Proteomes" id="UP001314170"/>
    </source>
</evidence>
<dbReference type="EMBL" id="CAWUPB010001158">
    <property type="protein sequence ID" value="CAK7339714.1"/>
    <property type="molecule type" value="Genomic_DNA"/>
</dbReference>
<dbReference type="AlphaFoldDB" id="A0AAV1RWK1"/>
<name>A0AAV1RWK1_9ROSI</name>
<organism evidence="1 2">
    <name type="scientific">Dovyalis caffra</name>
    <dbReference type="NCBI Taxonomy" id="77055"/>
    <lineage>
        <taxon>Eukaryota</taxon>
        <taxon>Viridiplantae</taxon>
        <taxon>Streptophyta</taxon>
        <taxon>Embryophyta</taxon>
        <taxon>Tracheophyta</taxon>
        <taxon>Spermatophyta</taxon>
        <taxon>Magnoliopsida</taxon>
        <taxon>eudicotyledons</taxon>
        <taxon>Gunneridae</taxon>
        <taxon>Pentapetalae</taxon>
        <taxon>rosids</taxon>
        <taxon>fabids</taxon>
        <taxon>Malpighiales</taxon>
        <taxon>Salicaceae</taxon>
        <taxon>Flacourtieae</taxon>
        <taxon>Dovyalis</taxon>
    </lineage>
</organism>
<keyword evidence="2" id="KW-1185">Reference proteome</keyword>
<comment type="caution">
    <text evidence="1">The sequence shown here is derived from an EMBL/GenBank/DDBJ whole genome shotgun (WGS) entry which is preliminary data.</text>
</comment>